<keyword evidence="1" id="KW-0479">Metal-binding</keyword>
<dbReference type="UCSC" id="K08D12.3a.1">
    <property type="organism name" value="c. elegans"/>
</dbReference>
<dbReference type="GO" id="GO:0019899">
    <property type="term" value="F:enzyme binding"/>
    <property type="evidence" value="ECO:0007669"/>
    <property type="project" value="UniProtKB-ARBA"/>
</dbReference>
<dbReference type="Gene3D" id="4.10.60.10">
    <property type="entry name" value="Zinc finger, CCHC-type"/>
    <property type="match status" value="1"/>
</dbReference>
<sequence length="42" mass="4308">MSDRNCYKCQQPGHISRNCPNGESDGGRRGGGGGGVVLNLGC</sequence>
<evidence type="ECO:0000313" key="6">
    <source>
        <dbReference type="WormBase" id="K08D12.3b"/>
    </source>
</evidence>
<dbReference type="PROSITE" id="PS50158">
    <property type="entry name" value="ZF_CCHC"/>
    <property type="match status" value="1"/>
</dbReference>
<keyword evidence="1" id="KW-0863">Zinc-finger</keyword>
<dbReference type="GO" id="GO:0005737">
    <property type="term" value="C:cytoplasm"/>
    <property type="evidence" value="ECO:0007669"/>
    <property type="project" value="UniProtKB-ARBA"/>
</dbReference>
<dbReference type="SMART" id="SM00343">
    <property type="entry name" value="ZnF_C2HC"/>
    <property type="match status" value="1"/>
</dbReference>
<dbReference type="WormBase" id="K08D12.3b">
    <property type="protein sequence ID" value="CE31712"/>
    <property type="gene ID" value="WBGene00019537"/>
</dbReference>
<evidence type="ECO:0000256" key="2">
    <source>
        <dbReference type="SAM" id="MobiDB-lite"/>
    </source>
</evidence>
<dbReference type="Pfam" id="PF00098">
    <property type="entry name" value="zf-CCHC"/>
    <property type="match status" value="1"/>
</dbReference>
<reference key="2">
    <citation type="submission" date="2016-02" db="EMBL/GenBank/DDBJ databases">
        <authorList>
            <consortium name="WormBase Consortium"/>
            <person name="WormBase"/>
        </authorList>
    </citation>
    <scope>NUCLEOTIDE SEQUENCE</scope>
</reference>
<dbReference type="InterPro" id="IPR001878">
    <property type="entry name" value="Znf_CCHC"/>
</dbReference>
<keyword evidence="5" id="KW-1185">Reference proteome</keyword>
<dbReference type="ExpressionAtlas" id="Q8MXU9">
    <property type="expression patterns" value="baseline and differential"/>
</dbReference>
<accession>Q8MXU9</accession>
<dbReference type="Proteomes" id="UP000001940">
    <property type="component" value="Chromosome IV"/>
</dbReference>
<dbReference type="InterPro" id="IPR036875">
    <property type="entry name" value="Znf_CCHC_sf"/>
</dbReference>
<protein>
    <submittedName>
        <fullName evidence="4">CCHC-type domain-containing protein</fullName>
    </submittedName>
</protein>
<evidence type="ECO:0007829" key="7">
    <source>
        <dbReference type="PeptideAtlas" id="Q8MXU9"/>
    </source>
</evidence>
<dbReference type="FunFam" id="4.10.60.10:FF:000083">
    <property type="entry name" value="Protein CBG13587"/>
    <property type="match status" value="1"/>
</dbReference>
<proteinExistence type="evidence at protein level"/>
<keyword evidence="1" id="KW-0862">Zinc</keyword>
<dbReference type="OrthoDB" id="5870588at2759"/>
<feature type="region of interest" description="Disordered" evidence="2">
    <location>
        <begin position="18"/>
        <end position="42"/>
    </location>
</feature>
<dbReference type="EMBL" id="BX284604">
    <property type="protein sequence ID" value="CCD72802.1"/>
    <property type="molecule type" value="Genomic_DNA"/>
</dbReference>
<dbReference type="GO" id="GO:0008270">
    <property type="term" value="F:zinc ion binding"/>
    <property type="evidence" value="ECO:0007669"/>
    <property type="project" value="UniProtKB-KW"/>
</dbReference>
<dbReference type="Bgee" id="WBGene00019537">
    <property type="expression patterns" value="Expressed in germ line (C elegans) and 4 other cell types or tissues"/>
</dbReference>
<evidence type="ECO:0000259" key="3">
    <source>
        <dbReference type="PROSITE" id="PS50158"/>
    </source>
</evidence>
<name>Q8MXU9_CAEEL</name>
<organism evidence="4 5">
    <name type="scientific">Caenorhabditis elegans</name>
    <dbReference type="NCBI Taxonomy" id="6239"/>
    <lineage>
        <taxon>Eukaryota</taxon>
        <taxon>Metazoa</taxon>
        <taxon>Ecdysozoa</taxon>
        <taxon>Nematoda</taxon>
        <taxon>Chromadorea</taxon>
        <taxon>Rhabditida</taxon>
        <taxon>Rhabditina</taxon>
        <taxon>Rhabditomorpha</taxon>
        <taxon>Rhabditoidea</taxon>
        <taxon>Rhabditidae</taxon>
        <taxon>Peloderinae</taxon>
        <taxon>Caenorhabditis</taxon>
    </lineage>
</organism>
<evidence type="ECO:0000313" key="5">
    <source>
        <dbReference type="Proteomes" id="UP000001940"/>
    </source>
</evidence>
<gene>
    <name evidence="4" type="ORF">CELE_K08D12.3</name>
    <name evidence="4 6" type="ORF">K08D12.3</name>
</gene>
<dbReference type="GO" id="GO:0003676">
    <property type="term" value="F:nucleic acid binding"/>
    <property type="evidence" value="ECO:0007669"/>
    <property type="project" value="InterPro"/>
</dbReference>
<dbReference type="HOGENOM" id="CLU_3261022_0_0_1"/>
<dbReference type="PeptideAtlas" id="Q8MXU9"/>
<dbReference type="SUPFAM" id="SSF57756">
    <property type="entry name" value="Retrovirus zinc finger-like domains"/>
    <property type="match status" value="1"/>
</dbReference>
<reference evidence="4 5" key="1">
    <citation type="journal article" date="1998" name="Science">
        <title>Genome sequence of the nematode C. elegans: a platform for investigating biology.</title>
        <authorList>
            <consortium name="The C. elegans sequencing consortium"/>
            <person name="Sulson J.E."/>
            <person name="Waterston R."/>
        </authorList>
    </citation>
    <scope>NUCLEOTIDE SEQUENCE [LARGE SCALE GENOMIC DNA]</scope>
    <source>
        <strain evidence="4 5">Bristol N2</strain>
    </source>
</reference>
<evidence type="ECO:0000313" key="4">
    <source>
        <dbReference type="EMBL" id="CCD72802.1"/>
    </source>
</evidence>
<keyword evidence="7" id="KW-1267">Proteomics identification</keyword>
<feature type="domain" description="CCHC-type" evidence="3">
    <location>
        <begin position="6"/>
        <end position="21"/>
    </location>
</feature>
<evidence type="ECO:0000256" key="1">
    <source>
        <dbReference type="PROSITE-ProRule" id="PRU00047"/>
    </source>
</evidence>
<dbReference type="AGR" id="WB:WBGene00019537"/>
<dbReference type="AlphaFoldDB" id="Q8MXU9"/>